<dbReference type="AlphaFoldDB" id="A0A7L2UYJ8"/>
<evidence type="ECO:0000256" key="1">
    <source>
        <dbReference type="ARBA" id="ARBA00004613"/>
    </source>
</evidence>
<keyword evidence="2" id="KW-0964">Secreted</keyword>
<reference evidence="4 5" key="1">
    <citation type="submission" date="2019-09" db="EMBL/GenBank/DDBJ databases">
        <title>Bird 10,000 Genomes (B10K) Project - Family phase.</title>
        <authorList>
            <person name="Zhang G."/>
        </authorList>
    </citation>
    <scope>NUCLEOTIDE SEQUENCE [LARGE SCALE GENOMIC DNA]</scope>
    <source>
        <strain evidence="4">B10K-DU-012-56</strain>
    </source>
</reference>
<dbReference type="PANTHER" id="PTHR34399:SF3">
    <property type="entry name" value="AVID PROTEIN-RELATED"/>
    <property type="match status" value="1"/>
</dbReference>
<dbReference type="PROSITE" id="PS51326">
    <property type="entry name" value="AVIDIN_2"/>
    <property type="match status" value="1"/>
</dbReference>
<dbReference type="OrthoDB" id="9354216at2759"/>
<feature type="non-terminal residue" evidence="4">
    <location>
        <position position="60"/>
    </location>
</feature>
<keyword evidence="3" id="KW-0732">Signal</keyword>
<evidence type="ECO:0000256" key="2">
    <source>
        <dbReference type="ARBA" id="ARBA00022525"/>
    </source>
</evidence>
<dbReference type="Gene3D" id="2.40.128.30">
    <property type="entry name" value="Avidin-like"/>
    <property type="match status" value="1"/>
</dbReference>
<evidence type="ECO:0000313" key="4">
    <source>
        <dbReference type="EMBL" id="NXS51020.1"/>
    </source>
</evidence>
<comment type="subcellular location">
    <subcellularLocation>
        <location evidence="1">Secreted</location>
    </subcellularLocation>
</comment>
<dbReference type="GO" id="GO:0005576">
    <property type="term" value="C:extracellular region"/>
    <property type="evidence" value="ECO:0007669"/>
    <property type="project" value="UniProtKB-SubCell"/>
</dbReference>
<sequence length="60" mass="6608">LGTYPLVPWQCNLTGWWENELGSTMHMSAVNSQGNFSVEYHTAVSSTQKPIEPFPPSSAP</sequence>
<dbReference type="GO" id="GO:0009374">
    <property type="term" value="F:biotin binding"/>
    <property type="evidence" value="ECO:0007669"/>
    <property type="project" value="InterPro"/>
</dbReference>
<accession>A0A7L2UYJ8</accession>
<dbReference type="EMBL" id="VYZW01120623">
    <property type="protein sequence ID" value="NXS51020.1"/>
    <property type="molecule type" value="Genomic_DNA"/>
</dbReference>
<name>A0A7L2UYJ8_BALRX</name>
<gene>
    <name evidence="4" type="primary">Avd_6</name>
    <name evidence="4" type="ORF">BALREX_R13413</name>
</gene>
<dbReference type="Pfam" id="PF01382">
    <property type="entry name" value="Avidin"/>
    <property type="match status" value="1"/>
</dbReference>
<comment type="caution">
    <text evidence="4">The sequence shown here is derived from an EMBL/GenBank/DDBJ whole genome shotgun (WGS) entry which is preliminary data.</text>
</comment>
<dbReference type="InterPro" id="IPR036896">
    <property type="entry name" value="Avidin-like_sf"/>
</dbReference>
<dbReference type="Proteomes" id="UP000528411">
    <property type="component" value="Unassembled WGS sequence"/>
</dbReference>
<proteinExistence type="predicted"/>
<evidence type="ECO:0000256" key="3">
    <source>
        <dbReference type="ARBA" id="ARBA00022729"/>
    </source>
</evidence>
<dbReference type="PANTHER" id="PTHR34399">
    <property type="entry name" value="AVIDIN-RELATED"/>
    <property type="match status" value="1"/>
</dbReference>
<dbReference type="InterPro" id="IPR051764">
    <property type="entry name" value="Avidin/Streptavidin-rel"/>
</dbReference>
<dbReference type="SUPFAM" id="SSF50876">
    <property type="entry name" value="Avidin/streptavidin"/>
    <property type="match status" value="1"/>
</dbReference>
<keyword evidence="5" id="KW-1185">Reference proteome</keyword>
<protein>
    <submittedName>
        <fullName evidence="4">AVID protein</fullName>
    </submittedName>
</protein>
<feature type="non-terminal residue" evidence="4">
    <location>
        <position position="1"/>
    </location>
</feature>
<dbReference type="InterPro" id="IPR005468">
    <property type="entry name" value="Avidin/str"/>
</dbReference>
<evidence type="ECO:0000313" key="5">
    <source>
        <dbReference type="Proteomes" id="UP000528411"/>
    </source>
</evidence>
<organism evidence="4 5">
    <name type="scientific">Balaeniceps rex</name>
    <name type="common">Shoebill</name>
    <dbReference type="NCBI Taxonomy" id="33584"/>
    <lineage>
        <taxon>Eukaryota</taxon>
        <taxon>Metazoa</taxon>
        <taxon>Chordata</taxon>
        <taxon>Craniata</taxon>
        <taxon>Vertebrata</taxon>
        <taxon>Euteleostomi</taxon>
        <taxon>Archelosauria</taxon>
        <taxon>Archosauria</taxon>
        <taxon>Dinosauria</taxon>
        <taxon>Saurischia</taxon>
        <taxon>Theropoda</taxon>
        <taxon>Coelurosauria</taxon>
        <taxon>Aves</taxon>
        <taxon>Neognathae</taxon>
        <taxon>Neoaves</taxon>
        <taxon>Aequornithes</taxon>
        <taxon>Pelecaniformes</taxon>
        <taxon>Balaenicipitidae</taxon>
        <taxon>Balaeniceps</taxon>
    </lineage>
</organism>